<dbReference type="InterPro" id="IPR008535">
    <property type="entry name" value="DUF817"/>
</dbReference>
<dbReference type="Pfam" id="PF05675">
    <property type="entry name" value="DUF817"/>
    <property type="match status" value="1"/>
</dbReference>
<dbReference type="PATRIC" id="fig|1458307.3.peg.2327"/>
<dbReference type="Proteomes" id="UP000067444">
    <property type="component" value="Chromosome"/>
</dbReference>
<dbReference type="STRING" id="1458307.OSB_23080"/>
<dbReference type="PIRSF" id="PIRSF009141">
    <property type="entry name" value="UCP009141"/>
    <property type="match status" value="1"/>
</dbReference>
<dbReference type="EMBL" id="CP012160">
    <property type="protein sequence ID" value="AKS46844.1"/>
    <property type="molecule type" value="Genomic_DNA"/>
</dbReference>
<sequence length="282" mass="31767">MQNPSTFETRIERPVRARLPVRTAGPVVFILKHAWACLFAGLILIAVIGTKAVWSSDWHINRYDALFGIALAIQIAMLAFKLETWQEAKVIALFHITGTAMEWFKVSAGSWAYPEDAIFMFLGVPMFSGFMYASVGSYVARVIRLFDLRFTPYPPFWMTVVLAVAIYVNFFAHHFVPDIRLVLFAATAVLFWQTRVVFELGKTYAIPLPFAVLFASFFLWIAENVGTLTGTWVYAGSAAFQMTSFSKMGSWYLLLYVAFVTVTIVVRNPLDIKGIRAITGKP</sequence>
<dbReference type="AlphaFoldDB" id="A0A0K0Y797"/>
<protein>
    <submittedName>
        <fullName evidence="1">Uncharacterized protein</fullName>
    </submittedName>
</protein>
<organism evidence="1 2">
    <name type="scientific">Octadecabacter temperatus</name>
    <dbReference type="NCBI Taxonomy" id="1458307"/>
    <lineage>
        <taxon>Bacteria</taxon>
        <taxon>Pseudomonadati</taxon>
        <taxon>Pseudomonadota</taxon>
        <taxon>Alphaproteobacteria</taxon>
        <taxon>Rhodobacterales</taxon>
        <taxon>Roseobacteraceae</taxon>
        <taxon>Octadecabacter</taxon>
    </lineage>
</organism>
<gene>
    <name evidence="1" type="ORF">OSB_23080</name>
</gene>
<accession>A0A0K0Y797</accession>
<evidence type="ECO:0000313" key="2">
    <source>
        <dbReference type="Proteomes" id="UP000067444"/>
    </source>
</evidence>
<keyword evidence="2" id="KW-1185">Reference proteome</keyword>
<dbReference type="KEGG" id="otm:OSB_23080"/>
<dbReference type="OrthoDB" id="1550598at2"/>
<evidence type="ECO:0000313" key="1">
    <source>
        <dbReference type="EMBL" id="AKS46844.1"/>
    </source>
</evidence>
<name>A0A0K0Y797_9RHOB</name>
<proteinExistence type="predicted"/>
<reference evidence="1 2" key="1">
    <citation type="journal article" date="2015" name="Genome Announc.">
        <title>Closed Genome Sequence of Octadecabacter temperatus SB1, the First Mesophilic Species of the Genus Octadecabacter.</title>
        <authorList>
            <person name="Voget S."/>
            <person name="Billerbeck S."/>
            <person name="Simon M."/>
            <person name="Daniel R."/>
        </authorList>
    </citation>
    <scope>NUCLEOTIDE SEQUENCE [LARGE SCALE GENOMIC DNA]</scope>
    <source>
        <strain evidence="1 2">SB1</strain>
    </source>
</reference>